<proteinExistence type="inferred from homology"/>
<dbReference type="InterPro" id="IPR015590">
    <property type="entry name" value="Aldehyde_DH_dom"/>
</dbReference>
<organism evidence="5 6">
    <name type="scientific">Micromonospora coerulea</name>
    <dbReference type="NCBI Taxonomy" id="47856"/>
    <lineage>
        <taxon>Bacteria</taxon>
        <taxon>Bacillati</taxon>
        <taxon>Actinomycetota</taxon>
        <taxon>Actinomycetes</taxon>
        <taxon>Micromonosporales</taxon>
        <taxon>Micromonosporaceae</taxon>
        <taxon>Micromonospora</taxon>
    </lineage>
</organism>
<dbReference type="SUPFAM" id="SSF53720">
    <property type="entry name" value="ALDH-like"/>
    <property type="match status" value="1"/>
</dbReference>
<evidence type="ECO:0000313" key="5">
    <source>
        <dbReference type="EMBL" id="GAA4576286.1"/>
    </source>
</evidence>
<dbReference type="PANTHER" id="PTHR42804:SF1">
    <property type="entry name" value="ALDEHYDE DEHYDROGENASE-RELATED"/>
    <property type="match status" value="1"/>
</dbReference>
<dbReference type="Proteomes" id="UP001500307">
    <property type="component" value="Unassembled WGS sequence"/>
</dbReference>
<protein>
    <submittedName>
        <fullName evidence="5">Aldehyde dehydrogenase family protein</fullName>
    </submittedName>
</protein>
<feature type="compositionally biased region" description="Basic residues" evidence="3">
    <location>
        <begin position="23"/>
        <end position="33"/>
    </location>
</feature>
<reference evidence="6" key="1">
    <citation type="journal article" date="2019" name="Int. J. Syst. Evol. Microbiol.">
        <title>The Global Catalogue of Microorganisms (GCM) 10K type strain sequencing project: providing services to taxonomists for standard genome sequencing and annotation.</title>
        <authorList>
            <consortium name="The Broad Institute Genomics Platform"/>
            <consortium name="The Broad Institute Genome Sequencing Center for Infectious Disease"/>
            <person name="Wu L."/>
            <person name="Ma J."/>
        </authorList>
    </citation>
    <scope>NUCLEOTIDE SEQUENCE [LARGE SCALE GENOMIC DNA]</scope>
    <source>
        <strain evidence="6">JCM 3175</strain>
    </source>
</reference>
<evidence type="ECO:0000313" key="6">
    <source>
        <dbReference type="Proteomes" id="UP001500307"/>
    </source>
</evidence>
<dbReference type="InterPro" id="IPR016162">
    <property type="entry name" value="Ald_DH_N"/>
</dbReference>
<accession>A0ABP8SV18</accession>
<dbReference type="Pfam" id="PF00171">
    <property type="entry name" value="Aldedh"/>
    <property type="match status" value="1"/>
</dbReference>
<evidence type="ECO:0000256" key="1">
    <source>
        <dbReference type="ARBA" id="ARBA00009986"/>
    </source>
</evidence>
<evidence type="ECO:0000259" key="4">
    <source>
        <dbReference type="Pfam" id="PF00171"/>
    </source>
</evidence>
<dbReference type="PANTHER" id="PTHR42804">
    <property type="entry name" value="ALDEHYDE DEHYDROGENASE"/>
    <property type="match status" value="1"/>
</dbReference>
<dbReference type="CDD" id="cd07138">
    <property type="entry name" value="ALDH_CddD_SSP0762"/>
    <property type="match status" value="1"/>
</dbReference>
<name>A0ABP8SV18_9ACTN</name>
<sequence length="531" mass="55165">MVAAGPGGHHQTIRLPGIPRGRAGPHRRGRRFTPTRDRPAPDKPPLVGVRRRCQRRGMTSSAFTVTGHWIGGGIVAGSAGTLPVLNPATGDLVAEVPAGTSADVDRAVAAARAAFPGWAATGPAERAATLRRIAAGLAARQEEIASAITAEMGSPIAMSRTAQFAFPMAVLESVAGLADDFSWTEEIGNSLIVREPIGVVAAITPWNFPLQQIVSKLAPALLAGNTMVFKPSENAPLTARILAEVTDAAALPAGVFNVVYGTGPVVGEALSAHPDVDMISFTGSTRAGRRISAVAAGTVKRVALELGGKGANIILDDADLPQAVATGVMMAFANGGQVCGAWPRMLVPAARQEEVVALAVEAAQRFTVGDPNTETTVLGPMASEAHRQKVDGYIARGVAEGTRLVFGGPGRPEGLATGAYVRPTIFAAVDPRSALAQEEIFGPVLTIIPYADEEEAVAIANGTEYGLTSGVFGEPEHALAVAARLRVGQVDINGGHWNPLAPFGGYKQSGNGREFGRFGLEEFLETKSIQR</sequence>
<dbReference type="InterPro" id="IPR016161">
    <property type="entry name" value="Ald_DH/histidinol_DH"/>
</dbReference>
<comment type="caution">
    <text evidence="5">The sequence shown here is derived from an EMBL/GenBank/DDBJ whole genome shotgun (WGS) entry which is preliminary data.</text>
</comment>
<evidence type="ECO:0000256" key="2">
    <source>
        <dbReference type="ARBA" id="ARBA00023002"/>
    </source>
</evidence>
<comment type="similarity">
    <text evidence="1">Belongs to the aldehyde dehydrogenase family.</text>
</comment>
<dbReference type="EMBL" id="BAABGU010000030">
    <property type="protein sequence ID" value="GAA4576286.1"/>
    <property type="molecule type" value="Genomic_DNA"/>
</dbReference>
<dbReference type="InterPro" id="IPR016163">
    <property type="entry name" value="Ald_DH_C"/>
</dbReference>
<gene>
    <name evidence="5" type="ORF">GCM10023176_47360</name>
</gene>
<keyword evidence="2" id="KW-0560">Oxidoreductase</keyword>
<evidence type="ECO:0000256" key="3">
    <source>
        <dbReference type="SAM" id="MobiDB-lite"/>
    </source>
</evidence>
<dbReference type="Gene3D" id="3.40.605.10">
    <property type="entry name" value="Aldehyde Dehydrogenase, Chain A, domain 1"/>
    <property type="match status" value="1"/>
</dbReference>
<dbReference type="Gene3D" id="3.40.309.10">
    <property type="entry name" value="Aldehyde Dehydrogenase, Chain A, domain 2"/>
    <property type="match status" value="1"/>
</dbReference>
<feature type="domain" description="Aldehyde dehydrogenase" evidence="4">
    <location>
        <begin position="76"/>
        <end position="529"/>
    </location>
</feature>
<feature type="region of interest" description="Disordered" evidence="3">
    <location>
        <begin position="1"/>
        <end position="47"/>
    </location>
</feature>
<keyword evidence="6" id="KW-1185">Reference proteome</keyword>